<dbReference type="EMBL" id="VSRR010027567">
    <property type="protein sequence ID" value="MPC68263.1"/>
    <property type="molecule type" value="Genomic_DNA"/>
</dbReference>
<accession>A0A5B7HDQ5</accession>
<name>A0A5B7HDQ5_PORTR</name>
<sequence>MKNLHNLHQSLLNVRDKTKKCLEVRITVTRPWLCIKTPTQVQVLGFPGGLGRHADTITPALSLSPKHSQGLGVKFPEGLPTT</sequence>
<keyword evidence="2" id="KW-1185">Reference proteome</keyword>
<evidence type="ECO:0000313" key="1">
    <source>
        <dbReference type="EMBL" id="MPC68263.1"/>
    </source>
</evidence>
<evidence type="ECO:0000313" key="2">
    <source>
        <dbReference type="Proteomes" id="UP000324222"/>
    </source>
</evidence>
<comment type="caution">
    <text evidence="1">The sequence shown here is derived from an EMBL/GenBank/DDBJ whole genome shotgun (WGS) entry which is preliminary data.</text>
</comment>
<dbReference type="AlphaFoldDB" id="A0A5B7HDQ5"/>
<gene>
    <name evidence="1" type="ORF">E2C01_062461</name>
</gene>
<protein>
    <submittedName>
        <fullName evidence="1">Uncharacterized protein</fullName>
    </submittedName>
</protein>
<proteinExistence type="predicted"/>
<reference evidence="1 2" key="1">
    <citation type="submission" date="2019-05" db="EMBL/GenBank/DDBJ databases">
        <title>Another draft genome of Portunus trituberculatus and its Hox gene families provides insights of decapod evolution.</title>
        <authorList>
            <person name="Jeong J.-H."/>
            <person name="Song I."/>
            <person name="Kim S."/>
            <person name="Choi T."/>
            <person name="Kim D."/>
            <person name="Ryu S."/>
            <person name="Kim W."/>
        </authorList>
    </citation>
    <scope>NUCLEOTIDE SEQUENCE [LARGE SCALE GENOMIC DNA]</scope>
    <source>
        <tissue evidence="1">Muscle</tissue>
    </source>
</reference>
<organism evidence="1 2">
    <name type="scientific">Portunus trituberculatus</name>
    <name type="common">Swimming crab</name>
    <name type="synonym">Neptunus trituberculatus</name>
    <dbReference type="NCBI Taxonomy" id="210409"/>
    <lineage>
        <taxon>Eukaryota</taxon>
        <taxon>Metazoa</taxon>
        <taxon>Ecdysozoa</taxon>
        <taxon>Arthropoda</taxon>
        <taxon>Crustacea</taxon>
        <taxon>Multicrustacea</taxon>
        <taxon>Malacostraca</taxon>
        <taxon>Eumalacostraca</taxon>
        <taxon>Eucarida</taxon>
        <taxon>Decapoda</taxon>
        <taxon>Pleocyemata</taxon>
        <taxon>Brachyura</taxon>
        <taxon>Eubrachyura</taxon>
        <taxon>Portunoidea</taxon>
        <taxon>Portunidae</taxon>
        <taxon>Portuninae</taxon>
        <taxon>Portunus</taxon>
    </lineage>
</organism>
<dbReference type="Proteomes" id="UP000324222">
    <property type="component" value="Unassembled WGS sequence"/>
</dbReference>